<reference evidence="2" key="1">
    <citation type="submission" date="2019-11" db="EMBL/GenBank/DDBJ databases">
        <authorList>
            <person name="Feng L."/>
        </authorList>
    </citation>
    <scope>NUCLEOTIDE SEQUENCE</scope>
    <source>
        <strain evidence="2">BbreveLFYP81</strain>
    </source>
</reference>
<accession>A0A6N2TL47</accession>
<sequence length="108" mass="12189">MSGPEERQRAVELYFSTPMATARVVRRLGYPTRQYLERRPAKDPRYAGRMVRPIIPLETRTKAIEPVRPDAVDGREGPSAGQRRRGGVLRSNEDGIRLSRALGGAYPR</sequence>
<organism evidence="2">
    <name type="scientific">Bifidobacterium breve</name>
    <dbReference type="NCBI Taxonomy" id="1685"/>
    <lineage>
        <taxon>Bacteria</taxon>
        <taxon>Bacillati</taxon>
        <taxon>Actinomycetota</taxon>
        <taxon>Actinomycetes</taxon>
        <taxon>Bifidobacteriales</taxon>
        <taxon>Bifidobacteriaceae</taxon>
        <taxon>Bifidobacterium</taxon>
    </lineage>
</organism>
<gene>
    <name evidence="2" type="ORF">BBLFYP81_01476</name>
</gene>
<feature type="compositionally biased region" description="Basic and acidic residues" evidence="1">
    <location>
        <begin position="61"/>
        <end position="76"/>
    </location>
</feature>
<name>A0A6N2TL47_BIFBR</name>
<dbReference type="EMBL" id="CACRSN010000009">
    <property type="protein sequence ID" value="VYT06510.1"/>
    <property type="molecule type" value="Genomic_DNA"/>
</dbReference>
<dbReference type="AlphaFoldDB" id="A0A6N2TL47"/>
<evidence type="ECO:0000256" key="1">
    <source>
        <dbReference type="SAM" id="MobiDB-lite"/>
    </source>
</evidence>
<feature type="region of interest" description="Disordered" evidence="1">
    <location>
        <begin position="61"/>
        <end position="108"/>
    </location>
</feature>
<evidence type="ECO:0000313" key="2">
    <source>
        <dbReference type="EMBL" id="VYT06510.1"/>
    </source>
</evidence>
<proteinExistence type="predicted"/>
<protein>
    <submittedName>
        <fullName evidence="2">Uncharacterized protein</fullName>
    </submittedName>
</protein>